<sequence>MDFFKTKWHTTTILLCTYGFLKEFRPTEPFLYQYEHETLNISEHTLNADVYPIWTYSYLVALIPVFLLTDLLLYKPVIVLEALAYIAVWIIFVFFGSVLAQQILEFFYGWATATEIAYFAYIYVNVSKKNFQRVTSYTHGALLLGRFASYSLAQLIILLKWGTYQTLNIISLAVLGVALIFALALPPVSWKTAYEKKLIAVGLKPETVPKNSTTYKDFAKLHFKTLISDIKKIYGNMFMMKWSLWWALASCANYQIGNYTQTLWGTIIDVKHSEVYNGLTEALCPLIGLPVVLLVQYLRLDWSRWGELCLAMCSLLDALVLLFLSKTNSLLGMYIGYVVYRVLFQAMIAIAQFNLANGLEMASYGLVFGLNTFIALVLQSVLTLVVVSSFGLALSIRPQFEVYSGYHFVVAAIFIVPPLYRFFKTRCYR</sequence>
<feature type="transmembrane region" description="Helical" evidence="3">
    <location>
        <begin position="405"/>
        <end position="423"/>
    </location>
</feature>
<evidence type="ECO:0000313" key="4">
    <source>
        <dbReference type="EMBL" id="KAK6755434.1"/>
    </source>
</evidence>
<feature type="transmembrane region" description="Helical" evidence="3">
    <location>
        <begin position="136"/>
        <end position="157"/>
    </location>
</feature>
<keyword evidence="3" id="KW-0812">Transmembrane</keyword>
<evidence type="ECO:0000256" key="2">
    <source>
        <dbReference type="PIRNR" id="PIRNR028739"/>
    </source>
</evidence>
<protein>
    <recommendedName>
        <fullName evidence="6">Reduced folate carrier</fullName>
    </recommendedName>
</protein>
<feature type="transmembrane region" description="Helical" evidence="3">
    <location>
        <begin position="53"/>
        <end position="73"/>
    </location>
</feature>
<feature type="transmembrane region" description="Helical" evidence="3">
    <location>
        <begin position="331"/>
        <end position="353"/>
    </location>
</feature>
<feature type="transmembrane region" description="Helical" evidence="3">
    <location>
        <begin position="106"/>
        <end position="124"/>
    </location>
</feature>
<gene>
    <name evidence="4" type="primary">Necator_chrV.g18831</name>
    <name evidence="4" type="ORF">RB195_014040</name>
</gene>
<accession>A0ABR1DYD1</accession>
<dbReference type="InterPro" id="IPR036259">
    <property type="entry name" value="MFS_trans_sf"/>
</dbReference>
<feature type="transmembrane region" description="Helical" evidence="3">
    <location>
        <begin position="305"/>
        <end position="325"/>
    </location>
</feature>
<reference evidence="4 5" key="1">
    <citation type="submission" date="2023-08" db="EMBL/GenBank/DDBJ databases">
        <title>A Necator americanus chromosomal reference genome.</title>
        <authorList>
            <person name="Ilik V."/>
            <person name="Petrzelkova K.J."/>
            <person name="Pardy F."/>
            <person name="Fuh T."/>
            <person name="Niatou-Singa F.S."/>
            <person name="Gouil Q."/>
            <person name="Baker L."/>
            <person name="Ritchie M.E."/>
            <person name="Jex A.R."/>
            <person name="Gazzola D."/>
            <person name="Li H."/>
            <person name="Toshio Fujiwara R."/>
            <person name="Zhan B."/>
            <person name="Aroian R.V."/>
            <person name="Pafco B."/>
            <person name="Schwarz E.M."/>
        </authorList>
    </citation>
    <scope>NUCLEOTIDE SEQUENCE [LARGE SCALE GENOMIC DNA]</scope>
    <source>
        <strain evidence="4 5">Aroian</strain>
        <tissue evidence="4">Whole animal</tissue>
    </source>
</reference>
<dbReference type="InterPro" id="IPR002666">
    <property type="entry name" value="Folate_carrier"/>
</dbReference>
<evidence type="ECO:0000256" key="3">
    <source>
        <dbReference type="SAM" id="Phobius"/>
    </source>
</evidence>
<comment type="similarity">
    <text evidence="1 2">Belongs to the reduced folate carrier (RFC) transporter (TC 2.A.48) family.</text>
</comment>
<comment type="subcellular location">
    <subcellularLocation>
        <location evidence="2">Membrane</location>
        <topology evidence="2">Multi-pass membrane protein</topology>
    </subcellularLocation>
</comment>
<evidence type="ECO:0008006" key="6">
    <source>
        <dbReference type="Google" id="ProtNLM"/>
    </source>
</evidence>
<proteinExistence type="inferred from homology"/>
<name>A0ABR1DYD1_NECAM</name>
<evidence type="ECO:0000313" key="5">
    <source>
        <dbReference type="Proteomes" id="UP001303046"/>
    </source>
</evidence>
<dbReference type="EMBL" id="JAVFWL010000005">
    <property type="protein sequence ID" value="KAK6755434.1"/>
    <property type="molecule type" value="Genomic_DNA"/>
</dbReference>
<dbReference type="SUPFAM" id="SSF103473">
    <property type="entry name" value="MFS general substrate transporter"/>
    <property type="match status" value="1"/>
</dbReference>
<keyword evidence="3" id="KW-1133">Transmembrane helix</keyword>
<comment type="caution">
    <text evidence="4">The sequence shown here is derived from an EMBL/GenBank/DDBJ whole genome shotgun (WGS) entry which is preliminary data.</text>
</comment>
<organism evidence="4 5">
    <name type="scientific">Necator americanus</name>
    <name type="common">Human hookworm</name>
    <dbReference type="NCBI Taxonomy" id="51031"/>
    <lineage>
        <taxon>Eukaryota</taxon>
        <taxon>Metazoa</taxon>
        <taxon>Ecdysozoa</taxon>
        <taxon>Nematoda</taxon>
        <taxon>Chromadorea</taxon>
        <taxon>Rhabditida</taxon>
        <taxon>Rhabditina</taxon>
        <taxon>Rhabditomorpha</taxon>
        <taxon>Strongyloidea</taxon>
        <taxon>Ancylostomatidae</taxon>
        <taxon>Bunostominae</taxon>
        <taxon>Necator</taxon>
    </lineage>
</organism>
<dbReference type="Proteomes" id="UP001303046">
    <property type="component" value="Unassembled WGS sequence"/>
</dbReference>
<feature type="transmembrane region" description="Helical" evidence="3">
    <location>
        <begin position="365"/>
        <end position="393"/>
    </location>
</feature>
<dbReference type="PANTHER" id="PTHR10686">
    <property type="entry name" value="FOLATE TRANSPORTER"/>
    <property type="match status" value="1"/>
</dbReference>
<dbReference type="Pfam" id="PF01770">
    <property type="entry name" value="Folate_carrier"/>
    <property type="match status" value="1"/>
</dbReference>
<feature type="transmembrane region" description="Helical" evidence="3">
    <location>
        <begin position="169"/>
        <end position="188"/>
    </location>
</feature>
<feature type="transmembrane region" description="Helical" evidence="3">
    <location>
        <begin position="276"/>
        <end position="298"/>
    </location>
</feature>
<evidence type="ECO:0000256" key="1">
    <source>
        <dbReference type="ARBA" id="ARBA00005773"/>
    </source>
</evidence>
<feature type="transmembrane region" description="Helical" evidence="3">
    <location>
        <begin position="82"/>
        <end position="100"/>
    </location>
</feature>
<dbReference type="Gene3D" id="1.20.1250.20">
    <property type="entry name" value="MFS general substrate transporter like domains"/>
    <property type="match status" value="1"/>
</dbReference>
<keyword evidence="2 3" id="KW-0472">Membrane</keyword>
<feature type="transmembrane region" description="Helical" evidence="3">
    <location>
        <begin position="238"/>
        <end position="256"/>
    </location>
</feature>
<dbReference type="PIRSF" id="PIRSF028739">
    <property type="entry name" value="Folate_carrier"/>
    <property type="match status" value="1"/>
</dbReference>
<keyword evidence="2" id="KW-0813">Transport</keyword>
<keyword evidence="5" id="KW-1185">Reference proteome</keyword>
<dbReference type="PANTHER" id="PTHR10686:SF18">
    <property type="entry name" value="IP11787P-RELATED"/>
    <property type="match status" value="1"/>
</dbReference>
<dbReference type="NCBIfam" id="TIGR00806">
    <property type="entry name" value="rfc"/>
    <property type="match status" value="1"/>
</dbReference>